<keyword evidence="3" id="KW-1133">Transmembrane helix</keyword>
<dbReference type="GO" id="GO:0016020">
    <property type="term" value="C:membrane"/>
    <property type="evidence" value="ECO:0007669"/>
    <property type="project" value="InterPro"/>
</dbReference>
<dbReference type="Proteomes" id="UP000604046">
    <property type="component" value="Unassembled WGS sequence"/>
</dbReference>
<keyword evidence="3" id="KW-0812">Transmembrane</keyword>
<protein>
    <submittedName>
        <fullName evidence="4">Slc47a1 protein</fullName>
    </submittedName>
</protein>
<dbReference type="EMBL" id="CAJNDS010000094">
    <property type="protein sequence ID" value="CAE6953429.1"/>
    <property type="molecule type" value="Genomic_DNA"/>
</dbReference>
<comment type="caution">
    <text evidence="4">The sequence shown here is derived from an EMBL/GenBank/DDBJ whole genome shotgun (WGS) entry which is preliminary data.</text>
</comment>
<feature type="region of interest" description="Disordered" evidence="2">
    <location>
        <begin position="468"/>
        <end position="493"/>
    </location>
</feature>
<dbReference type="PANTHER" id="PTHR11206">
    <property type="entry name" value="MULTIDRUG RESISTANCE PROTEIN"/>
    <property type="match status" value="1"/>
</dbReference>
<feature type="transmembrane region" description="Helical" evidence="3">
    <location>
        <begin position="301"/>
        <end position="322"/>
    </location>
</feature>
<keyword evidence="5" id="KW-1185">Reference proteome</keyword>
<reference evidence="4" key="1">
    <citation type="submission" date="2021-02" db="EMBL/GenBank/DDBJ databases">
        <authorList>
            <person name="Dougan E. K."/>
            <person name="Rhodes N."/>
            <person name="Thang M."/>
            <person name="Chan C."/>
        </authorList>
    </citation>
    <scope>NUCLEOTIDE SEQUENCE</scope>
</reference>
<feature type="transmembrane region" description="Helical" evidence="3">
    <location>
        <begin position="334"/>
        <end position="355"/>
    </location>
</feature>
<evidence type="ECO:0000313" key="4">
    <source>
        <dbReference type="EMBL" id="CAE6953429.1"/>
    </source>
</evidence>
<dbReference type="GO" id="GO:0042910">
    <property type="term" value="F:xenobiotic transmembrane transporter activity"/>
    <property type="evidence" value="ECO:0007669"/>
    <property type="project" value="InterPro"/>
</dbReference>
<comment type="similarity">
    <text evidence="1">Belongs to the multi antimicrobial extrusion (MATE) (TC 2.A.66.1) family.</text>
</comment>
<feature type="transmembrane region" description="Helical" evidence="3">
    <location>
        <begin position="405"/>
        <end position="429"/>
    </location>
</feature>
<organism evidence="4 5">
    <name type="scientific">Symbiodinium natans</name>
    <dbReference type="NCBI Taxonomy" id="878477"/>
    <lineage>
        <taxon>Eukaryota</taxon>
        <taxon>Sar</taxon>
        <taxon>Alveolata</taxon>
        <taxon>Dinophyceae</taxon>
        <taxon>Suessiales</taxon>
        <taxon>Symbiodiniaceae</taxon>
        <taxon>Symbiodinium</taxon>
    </lineage>
</organism>
<feature type="transmembrane region" description="Helical" evidence="3">
    <location>
        <begin position="143"/>
        <end position="160"/>
    </location>
</feature>
<feature type="transmembrane region" description="Helical" evidence="3">
    <location>
        <begin position="261"/>
        <end position="281"/>
    </location>
</feature>
<feature type="transmembrane region" description="Helical" evidence="3">
    <location>
        <begin position="441"/>
        <end position="460"/>
    </location>
</feature>
<name>A0A812HK47_9DINO</name>
<evidence type="ECO:0000256" key="2">
    <source>
        <dbReference type="SAM" id="MobiDB-lite"/>
    </source>
</evidence>
<dbReference type="AlphaFoldDB" id="A0A812HK47"/>
<keyword evidence="3" id="KW-0472">Membrane</keyword>
<evidence type="ECO:0000256" key="1">
    <source>
        <dbReference type="ARBA" id="ARBA00010199"/>
    </source>
</evidence>
<dbReference type="InterPro" id="IPR002528">
    <property type="entry name" value="MATE_fam"/>
</dbReference>
<feature type="transmembrane region" description="Helical" evidence="3">
    <location>
        <begin position="375"/>
        <end position="393"/>
    </location>
</feature>
<evidence type="ECO:0000313" key="5">
    <source>
        <dbReference type="Proteomes" id="UP000604046"/>
    </source>
</evidence>
<sequence length="493" mass="53550">MAVAPAGREVLLEGQREDNAVIKEIVAISKLTIPIFLSMVSWVAMKVTDTAVLGHVGTGTRYLDATALSDLWTSSSGVFIQSRIVSTFCGQAFGAGNKMLVGIWLQVSYVVLLCVMVPVAVCWILTGPVLSAIHKTPQEVSDASYYALVLALCLPVRIGFSQLNCFFSSQKIMRPAVVCSVTGMALNLVGNLLLVLGLGFPNWSGLGFPACPWVTTSVEFVQLFILWYVYCYWQQLHRECWPGWSMEHITRDRVVQYVKMYLPAALSIGSDFWRVTVIGAIASNLGPDDLAVFNSSYRICWMALTFLGALAGAVATQLSIAVGKGSTADAKRSALVGTSMALAVLVITGLVIVCIPRSLARIFSNDPAVLDLFEYTRWPFAAFVVLMNLSVNLERIPMAAGRVNAVFYAGLAGSWLGQVPGVILCTTLWRKDLFGLYTGVAAGYGLLVVLYGGIVFSLDWDQVVHEAQQRSETQKPTTTNLSLQPTDAEEGER</sequence>
<feature type="compositionally biased region" description="Polar residues" evidence="2">
    <location>
        <begin position="474"/>
        <end position="485"/>
    </location>
</feature>
<dbReference type="Pfam" id="PF01554">
    <property type="entry name" value="MatE"/>
    <property type="match status" value="2"/>
</dbReference>
<gene>
    <name evidence="4" type="primary">slc47a1</name>
    <name evidence="4" type="ORF">SNAT2548_LOCUS1655</name>
</gene>
<feature type="transmembrane region" description="Helical" evidence="3">
    <location>
        <begin position="107"/>
        <end position="131"/>
    </location>
</feature>
<feature type="transmembrane region" description="Helical" evidence="3">
    <location>
        <begin position="172"/>
        <end position="200"/>
    </location>
</feature>
<proteinExistence type="inferred from homology"/>
<evidence type="ECO:0000256" key="3">
    <source>
        <dbReference type="SAM" id="Phobius"/>
    </source>
</evidence>
<dbReference type="OrthoDB" id="2126698at2759"/>
<accession>A0A812HK47</accession>
<dbReference type="GO" id="GO:0015297">
    <property type="term" value="F:antiporter activity"/>
    <property type="evidence" value="ECO:0007669"/>
    <property type="project" value="InterPro"/>
</dbReference>
<feature type="transmembrane region" description="Helical" evidence="3">
    <location>
        <begin position="206"/>
        <end position="229"/>
    </location>
</feature>